<feature type="transmembrane region" description="Helical" evidence="2">
    <location>
        <begin position="66"/>
        <end position="86"/>
    </location>
</feature>
<name>A0A0K1IYC7_HALGI</name>
<feature type="transmembrane region" description="Helical" evidence="2">
    <location>
        <begin position="188"/>
        <end position="209"/>
    </location>
</feature>
<protein>
    <submittedName>
        <fullName evidence="3">Uncharacterized protein</fullName>
    </submittedName>
</protein>
<reference evidence="4" key="1">
    <citation type="journal article" date="2015" name="J. Biotechnol.">
        <title>Complete genome sequence of Haloferax gibbonsii strain ARA6, a potential producer of polyhydroxyalkanoates and halocins isolated from Araruama, Rio de Janeiro, Brasil.</title>
        <authorList>
            <person name="Pinto L.H."/>
            <person name="D'Alincourt Carvalho-Assef A.P."/>
            <person name="Vieira R.P."/>
            <person name="Clementino M.M."/>
            <person name="Albano R.M."/>
        </authorList>
    </citation>
    <scope>NUCLEOTIDE SEQUENCE [LARGE SCALE GENOMIC DNA]</scope>
    <source>
        <strain evidence="4">ARA6</strain>
        <plasmid evidence="4">Plasmid pHG1</plasmid>
    </source>
</reference>
<feature type="transmembrane region" description="Helical" evidence="2">
    <location>
        <begin position="244"/>
        <end position="266"/>
    </location>
</feature>
<dbReference type="AlphaFoldDB" id="A0A0K1IYC7"/>
<keyword evidence="2" id="KW-0812">Transmembrane</keyword>
<evidence type="ECO:0000256" key="2">
    <source>
        <dbReference type="SAM" id="Phobius"/>
    </source>
</evidence>
<feature type="transmembrane region" description="Helical" evidence="2">
    <location>
        <begin position="471"/>
        <end position="498"/>
    </location>
</feature>
<feature type="transmembrane region" description="Helical" evidence="2">
    <location>
        <begin position="510"/>
        <end position="529"/>
    </location>
</feature>
<feature type="transmembrane region" description="Helical" evidence="2">
    <location>
        <begin position="32"/>
        <end position="54"/>
    </location>
</feature>
<geneLocation type="plasmid" evidence="3 4">
    <name>pHG1</name>
</geneLocation>
<evidence type="ECO:0000256" key="1">
    <source>
        <dbReference type="SAM" id="MobiDB-lite"/>
    </source>
</evidence>
<proteinExistence type="predicted"/>
<organism evidence="3 4">
    <name type="scientific">Haloferax gibbonsii</name>
    <dbReference type="NCBI Taxonomy" id="35746"/>
    <lineage>
        <taxon>Archaea</taxon>
        <taxon>Methanobacteriati</taxon>
        <taxon>Methanobacteriota</taxon>
        <taxon>Stenosarchaea group</taxon>
        <taxon>Halobacteria</taxon>
        <taxon>Halobacteriales</taxon>
        <taxon>Haloferacaceae</taxon>
        <taxon>Haloferax</taxon>
    </lineage>
</organism>
<evidence type="ECO:0000313" key="4">
    <source>
        <dbReference type="Proteomes" id="UP000066124"/>
    </source>
</evidence>
<feature type="transmembrane region" description="Helical" evidence="2">
    <location>
        <begin position="153"/>
        <end position="176"/>
    </location>
</feature>
<dbReference type="Proteomes" id="UP000066124">
    <property type="component" value="Plasmid pHG1"/>
</dbReference>
<feature type="region of interest" description="Disordered" evidence="1">
    <location>
        <begin position="281"/>
        <end position="304"/>
    </location>
</feature>
<dbReference type="EMBL" id="CP011948">
    <property type="protein sequence ID" value="AKU09320.1"/>
    <property type="molecule type" value="Genomic_DNA"/>
</dbReference>
<dbReference type="PATRIC" id="fig|35746.4.peg.3473"/>
<feature type="transmembrane region" description="Helical" evidence="2">
    <location>
        <begin position="353"/>
        <end position="376"/>
    </location>
</feature>
<sequence>MSLRRDVRHGLRIGRAEFVRSLRGYASETRRIIGLLLLLLFFGGSLLFSLPAVYVVGRGAQSVTEIPFFDLVATAIPVGLALLATFRTLERIGRVENESLVLTTVHPRAVVIGLITAEICRIGLWFGLPLAVVAATFTAGLGAPSLLLTTAVVAAPLACCTTVWGYAVGVAVLRAFKRLPGVRRTLKVVGFVAMVGLVLVSQSFGRLLAEGSLPLEWLAATLTVGPLADYLALAFVGTPLARPFSAAAVVTFAAIVALTPVGLAVATRQASALWFTDRATGGDRGSSAAGAKATDSTGGFSTPKPLAGTNGGHVAWGLLVRGVRHPQKFTHLVMLVFFLGPLGTTIVQSSADALGPLLAASGAGLGTYLAGATFGLNPIGDDRPQFPMLLLTPTAPRELVRGRVLAGVILGVPVAAALPLATVALGTSPLSAVGFALVGVFMCVAAAAFAVGIGAAYPIYEEREFWGATTVVPSTLVLMAFMLVVGPGTVIGLVATWFGVTGHLSATPLLAAGLGLYLLVTVGVSYGSYRYAVRRYRTYTFE</sequence>
<dbReference type="KEGG" id="hgi:ABY42_16085"/>
<feature type="transmembrane region" description="Helical" evidence="2">
    <location>
        <begin position="329"/>
        <end position="347"/>
    </location>
</feature>
<evidence type="ECO:0000313" key="3">
    <source>
        <dbReference type="EMBL" id="AKU09320.1"/>
    </source>
</evidence>
<dbReference type="RefSeq" id="WP_050460095.1">
    <property type="nucleotide sequence ID" value="NZ_CP011948.1"/>
</dbReference>
<keyword evidence="2" id="KW-1133">Transmembrane helix</keyword>
<feature type="transmembrane region" description="Helical" evidence="2">
    <location>
        <begin position="404"/>
        <end position="426"/>
    </location>
</feature>
<keyword evidence="2" id="KW-0472">Membrane</keyword>
<keyword evidence="3" id="KW-0614">Plasmid</keyword>
<feature type="transmembrane region" description="Helical" evidence="2">
    <location>
        <begin position="124"/>
        <end position="147"/>
    </location>
</feature>
<feature type="transmembrane region" description="Helical" evidence="2">
    <location>
        <begin position="432"/>
        <end position="459"/>
    </location>
</feature>
<gene>
    <name evidence="3" type="ORF">ABY42_16085</name>
</gene>
<accession>A0A0K1IYC7</accession>
<dbReference type="GeneID" id="25247503"/>